<evidence type="ECO:0000256" key="6">
    <source>
        <dbReference type="ARBA" id="ARBA00022989"/>
    </source>
</evidence>
<accession>A0A5N5SRP0</accession>
<feature type="non-terminal residue" evidence="14">
    <location>
        <position position="1"/>
    </location>
</feature>
<dbReference type="PANTHER" id="PTHR10263">
    <property type="entry name" value="V-TYPE PROTON ATPASE PROTEOLIPID SUBUNIT"/>
    <property type="match status" value="1"/>
</dbReference>
<dbReference type="GO" id="GO:0046961">
    <property type="term" value="F:proton-transporting ATPase activity, rotational mechanism"/>
    <property type="evidence" value="ECO:0007669"/>
    <property type="project" value="InterPro"/>
</dbReference>
<evidence type="ECO:0000256" key="2">
    <source>
        <dbReference type="ARBA" id="ARBA00007296"/>
    </source>
</evidence>
<comment type="subunit">
    <text evidence="12">V-ATPase is a heteromultimeric enzyme made up of two complexes: the ATP-hydrolytic V1 complex and the proton translocation V0 complex. The V1 complex consists of three catalytic AB heterodimers that form a heterohexamer, three peripheral stalks each consisting of EG heterodimers, one central rotor including subunits D and F, and the regulatory subunits C and H. The proton translocation complex V0 consists of the proton transport subunit a, a ring of proteolipid subunits c9c'', rotary subunit d, subunits e and f, and the accessory subunits.</text>
</comment>
<evidence type="ECO:0000256" key="9">
    <source>
        <dbReference type="ARBA" id="ARBA00029494"/>
    </source>
</evidence>
<evidence type="ECO:0000256" key="1">
    <source>
        <dbReference type="ARBA" id="ARBA00004141"/>
    </source>
</evidence>
<feature type="domain" description="V-ATPase proteolipid subunit C-like" evidence="13">
    <location>
        <begin position="90"/>
        <end position="133"/>
    </location>
</feature>
<evidence type="ECO:0000313" key="15">
    <source>
        <dbReference type="Proteomes" id="UP000326759"/>
    </source>
</evidence>
<gene>
    <name evidence="14" type="primary">Atp6v0b</name>
    <name evidence="14" type="ORF">Anas_05133</name>
</gene>
<comment type="function">
    <text evidence="12">Proton-conducting pore forming of the V0 complex of vacuolar(H+)-ATPase (V-ATPase), a multisubunit enzyme composed of a peripheral complex (V1) that hydrolyzes ATP and a membrane integral complex (V0) that translocates protons. V-ATPase is responsible for acidifying and maintaining the pH of intracellular compartments and in some cell types, is targeted to the plasma membrane, where it is responsible for acidifying the extracellular environment.</text>
</comment>
<dbReference type="InterPro" id="IPR002379">
    <property type="entry name" value="ATPase_proteolipid_c-like_dom"/>
</dbReference>
<evidence type="ECO:0000256" key="8">
    <source>
        <dbReference type="ARBA" id="ARBA00023136"/>
    </source>
</evidence>
<comment type="caution">
    <text evidence="14">The sequence shown here is derived from an EMBL/GenBank/DDBJ whole genome shotgun (WGS) entry which is preliminary data.</text>
</comment>
<keyword evidence="15" id="KW-1185">Reference proteome</keyword>
<comment type="similarity">
    <text evidence="2 12">Belongs to the V-ATPase proteolipid subunit family.</text>
</comment>
<organism evidence="14 15">
    <name type="scientific">Armadillidium nasatum</name>
    <dbReference type="NCBI Taxonomy" id="96803"/>
    <lineage>
        <taxon>Eukaryota</taxon>
        <taxon>Metazoa</taxon>
        <taxon>Ecdysozoa</taxon>
        <taxon>Arthropoda</taxon>
        <taxon>Crustacea</taxon>
        <taxon>Multicrustacea</taxon>
        <taxon>Malacostraca</taxon>
        <taxon>Eumalacostraca</taxon>
        <taxon>Peracarida</taxon>
        <taxon>Isopoda</taxon>
        <taxon>Oniscidea</taxon>
        <taxon>Crinocheta</taxon>
        <taxon>Armadillidiidae</taxon>
        <taxon>Armadillidium</taxon>
    </lineage>
</organism>
<feature type="transmembrane region" description="Helical" evidence="12">
    <location>
        <begin position="157"/>
        <end position="184"/>
    </location>
</feature>
<dbReference type="OrthoDB" id="10264021at2759"/>
<dbReference type="Pfam" id="PF00137">
    <property type="entry name" value="ATP-synt_C"/>
    <property type="match status" value="2"/>
</dbReference>
<evidence type="ECO:0000256" key="12">
    <source>
        <dbReference type="RuleBase" id="RU363060"/>
    </source>
</evidence>
<dbReference type="EMBL" id="SEYY01020989">
    <property type="protein sequence ID" value="KAB7496834.1"/>
    <property type="molecule type" value="Genomic_DNA"/>
</dbReference>
<dbReference type="Gene3D" id="1.20.120.610">
    <property type="entry name" value="lithium bound rotor ring of v- atpase"/>
    <property type="match status" value="1"/>
</dbReference>
<evidence type="ECO:0000256" key="5">
    <source>
        <dbReference type="ARBA" id="ARBA00022781"/>
    </source>
</evidence>
<evidence type="ECO:0000256" key="3">
    <source>
        <dbReference type="ARBA" id="ARBA00022448"/>
    </source>
</evidence>
<keyword evidence="3 12" id="KW-0813">Transport</keyword>
<dbReference type="FunFam" id="1.20.120.610:FF:000002">
    <property type="entry name" value="V-type proton ATPase proteolipid subunit"/>
    <property type="match status" value="1"/>
</dbReference>
<keyword evidence="6 12" id="KW-1133">Transmembrane helix</keyword>
<evidence type="ECO:0000256" key="4">
    <source>
        <dbReference type="ARBA" id="ARBA00022692"/>
    </source>
</evidence>
<feature type="transmembrane region" description="Helical" evidence="12">
    <location>
        <begin position="113"/>
        <end position="137"/>
    </location>
</feature>
<feature type="transmembrane region" description="Helical" evidence="12">
    <location>
        <begin position="24"/>
        <end position="46"/>
    </location>
</feature>
<sequence>YIYISFLSDKFRFLLKMGSRIKSYLYYGLMLYIVVLAAITLGYIITGQVQRLDFGWLLTEISSLLLGLYRNRFGSFSISCWSCTNFNFSGIYTTGVSIIGGGVRAPRIKTKNLISVIFCEAVAIYGLIIAIILGGILDEYPINTRMDSRVYEQNLMSGYFMFGCGVTVGLTNLFCGLAVGIVGSSAALADAANASLFVRILIVEIFGSAIGLFGLIVGILEISKAKMGEQF</sequence>
<dbReference type="SUPFAM" id="SSF81333">
    <property type="entry name" value="F1F0 ATP synthase subunit C"/>
    <property type="match status" value="2"/>
</dbReference>
<dbReference type="CDD" id="cd18178">
    <property type="entry name" value="ATP-synt_Vo_c_ATP6F_rpt2"/>
    <property type="match status" value="1"/>
</dbReference>
<evidence type="ECO:0000259" key="13">
    <source>
        <dbReference type="Pfam" id="PF00137"/>
    </source>
</evidence>
<feature type="transmembrane region" description="Helical" evidence="12">
    <location>
        <begin position="196"/>
        <end position="220"/>
    </location>
</feature>
<keyword evidence="5" id="KW-0375">Hydrogen ion transport</keyword>
<dbReference type="PRINTS" id="PR00122">
    <property type="entry name" value="VACATPASE"/>
</dbReference>
<proteinExistence type="inferred from homology"/>
<name>A0A5N5SRP0_9CRUS</name>
<protein>
    <recommendedName>
        <fullName evidence="9">V-type proton ATPase 16 kDa proteolipid subunit c</fullName>
    </recommendedName>
    <alternativeName>
        <fullName evidence="11">V-type proton ATPase 21 kDa proteolipid subunit c''</fullName>
    </alternativeName>
    <alternativeName>
        <fullName evidence="10">Vacuolar proton pump 16 kDa proteolipid subunit c</fullName>
    </alternativeName>
</protein>
<evidence type="ECO:0000256" key="7">
    <source>
        <dbReference type="ARBA" id="ARBA00023065"/>
    </source>
</evidence>
<reference evidence="14 15" key="1">
    <citation type="journal article" date="2019" name="PLoS Biol.">
        <title>Sex chromosomes control vertical transmission of feminizing Wolbachia symbionts in an isopod.</title>
        <authorList>
            <person name="Becking T."/>
            <person name="Chebbi M.A."/>
            <person name="Giraud I."/>
            <person name="Moumen B."/>
            <person name="Laverre T."/>
            <person name="Caubet Y."/>
            <person name="Peccoud J."/>
            <person name="Gilbert C."/>
            <person name="Cordaux R."/>
        </authorList>
    </citation>
    <scope>NUCLEOTIDE SEQUENCE [LARGE SCALE GENOMIC DNA]</scope>
    <source>
        <strain evidence="14">ANa2</strain>
        <tissue evidence="14">Whole body excluding digestive tract and cuticle</tissue>
    </source>
</reference>
<evidence type="ECO:0000256" key="10">
    <source>
        <dbReference type="ARBA" id="ARBA00031057"/>
    </source>
</evidence>
<keyword evidence="8 12" id="KW-0472">Membrane</keyword>
<keyword evidence="7 12" id="KW-0406">Ion transport</keyword>
<feature type="domain" description="V-ATPase proteolipid subunit C-like" evidence="13">
    <location>
        <begin position="162"/>
        <end position="220"/>
    </location>
</feature>
<dbReference type="InterPro" id="IPR035921">
    <property type="entry name" value="F/V-ATP_Csub_sf"/>
</dbReference>
<keyword evidence="4 12" id="KW-0812">Transmembrane</keyword>
<dbReference type="AlphaFoldDB" id="A0A5N5SRP0"/>
<dbReference type="InterPro" id="IPR000245">
    <property type="entry name" value="ATPase_proteolipid_csu"/>
</dbReference>
<evidence type="ECO:0000256" key="11">
    <source>
        <dbReference type="ARBA" id="ARBA00071448"/>
    </source>
</evidence>
<evidence type="ECO:0000313" key="14">
    <source>
        <dbReference type="EMBL" id="KAB7496834.1"/>
    </source>
</evidence>
<comment type="subcellular location">
    <subcellularLocation>
        <location evidence="1">Membrane</location>
        <topology evidence="1">Multi-pass membrane protein</topology>
    </subcellularLocation>
</comment>
<dbReference type="GO" id="GO:0033179">
    <property type="term" value="C:proton-transporting V-type ATPase, V0 domain"/>
    <property type="evidence" value="ECO:0007669"/>
    <property type="project" value="InterPro"/>
</dbReference>
<dbReference type="Proteomes" id="UP000326759">
    <property type="component" value="Unassembled WGS sequence"/>
</dbReference>